<sequence length="375" mass="42058">MKRLFTIPAVASVLFLGGCIPSIGPEKDEVIQENEDVQQETVLIPEVQLNETYYRTLLPFKKSASRGLIVNQVYSKYDIGEVEEGLLRLSAKKFDPKDHFFQEGQFIDEKTAIRWLSRSSKFDEGLNPPINDKMSPQDISEKAPVYLAHIVEQDYYVKTGDKKVGLAGISIGLAMNSVFYQRDAAEAKIPDKTIQEQGMKMAETIVQRMRKIEGVGDVPITIGLFKQQPRSSIVPGTYFATTVVDKGKDAPSGWKEVNEKFVLLPAASTDNNYRDANLTFESLKQDVNDYFPGFVSIVGTAFYSDNNLKSLKISIPIQFYGKNEVVALTQYMTSLVLKYYPDIEVEASITSNNGPEALIMKKPGEKEPTVHIYSY</sequence>
<proteinExistence type="predicted"/>
<dbReference type="PROSITE" id="PS51257">
    <property type="entry name" value="PROKAR_LIPOPROTEIN"/>
    <property type="match status" value="1"/>
</dbReference>
<reference evidence="1 2" key="1">
    <citation type="submission" date="2023-01" db="EMBL/GenBank/DDBJ databases">
        <title>Sporosarcina sp. nov., isolated from Korean tranditional fermented seafood 'Jeotgal'.</title>
        <authorList>
            <person name="Yang A.-I."/>
        </authorList>
    </citation>
    <scope>NUCLEOTIDE SEQUENCE [LARGE SCALE GENOMIC DNA]</scope>
    <source>
        <strain evidence="1 2">B2O-1</strain>
    </source>
</reference>
<evidence type="ECO:0000313" key="1">
    <source>
        <dbReference type="EMBL" id="WOV83719.1"/>
    </source>
</evidence>
<dbReference type="Proteomes" id="UP001303532">
    <property type="component" value="Chromosome"/>
</dbReference>
<dbReference type="RefSeq" id="WP_323691407.1">
    <property type="nucleotide sequence ID" value="NZ_CP116341.1"/>
</dbReference>
<protein>
    <submittedName>
        <fullName evidence="1">CamS family sex pheromone protein</fullName>
    </submittedName>
</protein>
<accession>A0ABZ0KXV1</accession>
<dbReference type="PIRSF" id="PIRSF012509">
    <property type="entry name" value="CamS"/>
    <property type="match status" value="1"/>
</dbReference>
<dbReference type="InterPro" id="IPR011426">
    <property type="entry name" value="CamS"/>
</dbReference>
<gene>
    <name evidence="1" type="ORF">PGH26_12645</name>
</gene>
<dbReference type="Gene3D" id="3.10.570.10">
    <property type="entry name" value="sex pheromone staph- cam373 precursor domain"/>
    <property type="match status" value="1"/>
</dbReference>
<evidence type="ECO:0000313" key="2">
    <source>
        <dbReference type="Proteomes" id="UP001303532"/>
    </source>
</evidence>
<organism evidence="1 2">
    <name type="scientific">Sporosarcina jeotgali</name>
    <dbReference type="NCBI Taxonomy" id="3020056"/>
    <lineage>
        <taxon>Bacteria</taxon>
        <taxon>Bacillati</taxon>
        <taxon>Bacillota</taxon>
        <taxon>Bacilli</taxon>
        <taxon>Bacillales</taxon>
        <taxon>Caryophanaceae</taxon>
        <taxon>Sporosarcina</taxon>
    </lineage>
</organism>
<keyword evidence="2" id="KW-1185">Reference proteome</keyword>
<name>A0ABZ0KXV1_9BACL</name>
<dbReference type="CDD" id="cd13440">
    <property type="entry name" value="CamS_repeat_2"/>
    <property type="match status" value="1"/>
</dbReference>
<dbReference type="CDD" id="cd13441">
    <property type="entry name" value="CamS_repeat_1"/>
    <property type="match status" value="1"/>
</dbReference>
<dbReference type="Pfam" id="PF07537">
    <property type="entry name" value="CamS"/>
    <property type="match status" value="1"/>
</dbReference>
<dbReference type="EMBL" id="CP116341">
    <property type="protein sequence ID" value="WOV83719.1"/>
    <property type="molecule type" value="Genomic_DNA"/>
</dbReference>